<feature type="compositionally biased region" description="Basic and acidic residues" evidence="1">
    <location>
        <begin position="105"/>
        <end position="114"/>
    </location>
</feature>
<name>A0A5C6UPB4_9SPHN</name>
<feature type="transmembrane region" description="Helical" evidence="2">
    <location>
        <begin position="52"/>
        <end position="69"/>
    </location>
</feature>
<evidence type="ECO:0000313" key="4">
    <source>
        <dbReference type="Proteomes" id="UP000321250"/>
    </source>
</evidence>
<keyword evidence="2" id="KW-0472">Membrane</keyword>
<evidence type="ECO:0000256" key="1">
    <source>
        <dbReference type="SAM" id="MobiDB-lite"/>
    </source>
</evidence>
<proteinExistence type="predicted"/>
<reference evidence="3 4" key="1">
    <citation type="journal article" date="2013" name="Antonie Van Leeuwenhoek">
        <title>Sphingomonas ginsenosidivorax sp. nov., with the ability to transform ginsenosides.</title>
        <authorList>
            <person name="Jin X.F."/>
            <person name="Kim J.K."/>
            <person name="Liu Q.M."/>
            <person name="Kang M.S."/>
            <person name="He D."/>
            <person name="Jin F.X."/>
            <person name="Kim S.C."/>
            <person name="Im W.T."/>
        </authorList>
    </citation>
    <scope>NUCLEOTIDE SEQUENCE [LARGE SCALE GENOMIC DNA]</scope>
    <source>
        <strain evidence="3 4">KHI67</strain>
    </source>
</reference>
<evidence type="ECO:0008006" key="5">
    <source>
        <dbReference type="Google" id="ProtNLM"/>
    </source>
</evidence>
<comment type="caution">
    <text evidence="3">The sequence shown here is derived from an EMBL/GenBank/DDBJ whole genome shotgun (WGS) entry which is preliminary data.</text>
</comment>
<dbReference type="EMBL" id="VOQR01000001">
    <property type="protein sequence ID" value="TXC72848.1"/>
    <property type="molecule type" value="Genomic_DNA"/>
</dbReference>
<organism evidence="3 4">
    <name type="scientific">Sphingomonas ginsenosidivorax</name>
    <dbReference type="NCBI Taxonomy" id="862135"/>
    <lineage>
        <taxon>Bacteria</taxon>
        <taxon>Pseudomonadati</taxon>
        <taxon>Pseudomonadota</taxon>
        <taxon>Alphaproteobacteria</taxon>
        <taxon>Sphingomonadales</taxon>
        <taxon>Sphingomonadaceae</taxon>
        <taxon>Sphingomonas</taxon>
    </lineage>
</organism>
<dbReference type="Proteomes" id="UP000321250">
    <property type="component" value="Unassembled WGS sequence"/>
</dbReference>
<protein>
    <recommendedName>
        <fullName evidence="5">DUF883 family protein</fullName>
    </recommendedName>
</protein>
<evidence type="ECO:0000256" key="2">
    <source>
        <dbReference type="SAM" id="Phobius"/>
    </source>
</evidence>
<keyword evidence="2" id="KW-1133">Transmembrane helix</keyword>
<feature type="region of interest" description="Disordered" evidence="1">
    <location>
        <begin position="93"/>
        <end position="114"/>
    </location>
</feature>
<dbReference type="AlphaFoldDB" id="A0A5C6UPB4"/>
<keyword evidence="2" id="KW-0812">Transmembrane</keyword>
<sequence length="147" mass="15044">MPNTTNHDTASHDTANRVRDGIDTARETVSNAYHTGIDKASDAVHGLESSPVGILVGGLAVGLIAGALLPRSQREKDLLAPLGQRIGDSARAAVQSAREAGQGELETRGLTKDGARDQVRNLIEGVVQAVSTAGAAAAKGATQKADV</sequence>
<evidence type="ECO:0000313" key="3">
    <source>
        <dbReference type="EMBL" id="TXC72848.1"/>
    </source>
</evidence>
<feature type="region of interest" description="Disordered" evidence="1">
    <location>
        <begin position="1"/>
        <end position="20"/>
    </location>
</feature>
<feature type="compositionally biased region" description="Basic and acidic residues" evidence="1">
    <location>
        <begin position="9"/>
        <end position="20"/>
    </location>
</feature>
<keyword evidence="4" id="KW-1185">Reference proteome</keyword>
<gene>
    <name evidence="3" type="ORF">FSB78_09265</name>
</gene>
<accession>A0A5C6UPB4</accession>
<dbReference type="OrthoDB" id="7584899at2"/>